<dbReference type="Pfam" id="PF22513">
    <property type="entry name" value="FitA-like_RHH"/>
    <property type="match status" value="1"/>
</dbReference>
<dbReference type="InterPro" id="IPR013321">
    <property type="entry name" value="Arc_rbn_hlx_hlx"/>
</dbReference>
<dbReference type="Proteomes" id="UP000661077">
    <property type="component" value="Unassembled WGS sequence"/>
</dbReference>
<dbReference type="InterPro" id="IPR053853">
    <property type="entry name" value="FitA-like_RHH"/>
</dbReference>
<reference evidence="2 3" key="1">
    <citation type="journal article" date="2021" name="Int. J. Syst. Evol. Microbiol.">
        <title>Steroidobacter gossypii sp. nov., isolated from soil of cotton cropping field.</title>
        <authorList>
            <person name="Huang R."/>
            <person name="Yang S."/>
            <person name="Zhen C."/>
            <person name="Liu W."/>
        </authorList>
    </citation>
    <scope>NUCLEOTIDE SEQUENCE [LARGE SCALE GENOMIC DNA]</scope>
    <source>
        <strain evidence="2 3">S1-65</strain>
    </source>
</reference>
<dbReference type="Gene3D" id="1.10.1220.10">
    <property type="entry name" value="Met repressor-like"/>
    <property type="match status" value="1"/>
</dbReference>
<evidence type="ECO:0000313" key="2">
    <source>
        <dbReference type="EMBL" id="MBM0105407.1"/>
    </source>
</evidence>
<gene>
    <name evidence="2" type="ORF">JM946_11640</name>
</gene>
<feature type="domain" description="Antitoxin FitA-like ribbon-helix-helix" evidence="1">
    <location>
        <begin position="2"/>
        <end position="40"/>
    </location>
</feature>
<dbReference type="SUPFAM" id="SSF47598">
    <property type="entry name" value="Ribbon-helix-helix"/>
    <property type="match status" value="1"/>
</dbReference>
<name>A0ABS1WWT6_9GAMM</name>
<evidence type="ECO:0000313" key="3">
    <source>
        <dbReference type="Proteomes" id="UP000661077"/>
    </source>
</evidence>
<sequence>MAQLMVRNLPEELVKALKQRAAKTNRSAEQEHREILTAALRGPRRRHLADVLASMPNVGEDDDFVREQVDRRG</sequence>
<dbReference type="EMBL" id="JAEVLS010000002">
    <property type="protein sequence ID" value="MBM0105407.1"/>
    <property type="molecule type" value="Genomic_DNA"/>
</dbReference>
<comment type="caution">
    <text evidence="2">The sequence shown here is derived from an EMBL/GenBank/DDBJ whole genome shotgun (WGS) entry which is preliminary data.</text>
</comment>
<proteinExistence type="predicted"/>
<organism evidence="2 3">
    <name type="scientific">Steroidobacter gossypii</name>
    <dbReference type="NCBI Taxonomy" id="2805490"/>
    <lineage>
        <taxon>Bacteria</taxon>
        <taxon>Pseudomonadati</taxon>
        <taxon>Pseudomonadota</taxon>
        <taxon>Gammaproteobacteria</taxon>
        <taxon>Steroidobacterales</taxon>
        <taxon>Steroidobacteraceae</taxon>
        <taxon>Steroidobacter</taxon>
    </lineage>
</organism>
<protein>
    <recommendedName>
        <fullName evidence="1">Antitoxin FitA-like ribbon-helix-helix domain-containing protein</fullName>
    </recommendedName>
</protein>
<keyword evidence="3" id="KW-1185">Reference proteome</keyword>
<dbReference type="RefSeq" id="WP_203167451.1">
    <property type="nucleotide sequence ID" value="NZ_JAEVLS010000002.1"/>
</dbReference>
<accession>A0ABS1WWT6</accession>
<evidence type="ECO:0000259" key="1">
    <source>
        <dbReference type="Pfam" id="PF22513"/>
    </source>
</evidence>
<dbReference type="InterPro" id="IPR010985">
    <property type="entry name" value="Ribbon_hlx_hlx"/>
</dbReference>